<dbReference type="InterPro" id="IPR031656">
    <property type="entry name" value="DAO_C"/>
</dbReference>
<evidence type="ECO:0000256" key="3">
    <source>
        <dbReference type="ARBA" id="ARBA00022630"/>
    </source>
</evidence>
<evidence type="ECO:0000313" key="9">
    <source>
        <dbReference type="EMBL" id="MTW11290.1"/>
    </source>
</evidence>
<dbReference type="Pfam" id="PF01266">
    <property type="entry name" value="DAO"/>
    <property type="match status" value="1"/>
</dbReference>
<keyword evidence="5" id="KW-0274">FAD</keyword>
<evidence type="ECO:0000256" key="6">
    <source>
        <dbReference type="ARBA" id="ARBA00023002"/>
    </source>
</evidence>
<keyword evidence="3" id="KW-0285">Flavoprotein</keyword>
<dbReference type="Pfam" id="PF16901">
    <property type="entry name" value="DAO_C"/>
    <property type="match status" value="1"/>
</dbReference>
<accession>A0A6L6QGP3</accession>
<evidence type="ECO:0000313" key="10">
    <source>
        <dbReference type="Proteomes" id="UP000472320"/>
    </source>
</evidence>
<dbReference type="AlphaFoldDB" id="A0A6L6QGP3"/>
<dbReference type="GO" id="GO:0046168">
    <property type="term" value="P:glycerol-3-phosphate catabolic process"/>
    <property type="evidence" value="ECO:0007669"/>
    <property type="project" value="TreeGrafter"/>
</dbReference>
<dbReference type="Gene3D" id="3.50.50.60">
    <property type="entry name" value="FAD/NAD(P)-binding domain"/>
    <property type="match status" value="1"/>
</dbReference>
<dbReference type="GO" id="GO:0004368">
    <property type="term" value="F:glycerol-3-phosphate dehydrogenase (quinone) activity"/>
    <property type="evidence" value="ECO:0007669"/>
    <property type="project" value="InterPro"/>
</dbReference>
<comment type="caution">
    <text evidence="9">The sequence shown here is derived from an EMBL/GenBank/DDBJ whole genome shotgun (WGS) entry which is preliminary data.</text>
</comment>
<dbReference type="EMBL" id="WNKX01000007">
    <property type="protein sequence ID" value="MTW11290.1"/>
    <property type="molecule type" value="Genomic_DNA"/>
</dbReference>
<evidence type="ECO:0000259" key="8">
    <source>
        <dbReference type="Pfam" id="PF16901"/>
    </source>
</evidence>
<feature type="domain" description="FAD dependent oxidoreductase" evidence="7">
    <location>
        <begin position="24"/>
        <end position="382"/>
    </location>
</feature>
<dbReference type="PRINTS" id="PR01001">
    <property type="entry name" value="FADG3PDH"/>
</dbReference>
<dbReference type="Proteomes" id="UP000472320">
    <property type="component" value="Unassembled WGS sequence"/>
</dbReference>
<comment type="cofactor">
    <cofactor evidence="1">
        <name>FAD</name>
        <dbReference type="ChEBI" id="CHEBI:57692"/>
    </cofactor>
</comment>
<dbReference type="InterPro" id="IPR000447">
    <property type="entry name" value="G3P_DH_FAD-dep"/>
</dbReference>
<dbReference type="SUPFAM" id="SSF51905">
    <property type="entry name" value="FAD/NAD(P)-binding domain"/>
    <property type="match status" value="1"/>
</dbReference>
<dbReference type="RefSeq" id="WP_155454245.1">
    <property type="nucleotide sequence ID" value="NZ_WNKX01000007.1"/>
</dbReference>
<gene>
    <name evidence="9" type="ORF">GM658_11865</name>
</gene>
<protein>
    <submittedName>
        <fullName evidence="9">FAD-dependent oxidoreductase</fullName>
    </submittedName>
</protein>
<dbReference type="Gene3D" id="3.30.9.10">
    <property type="entry name" value="D-Amino Acid Oxidase, subunit A, domain 2"/>
    <property type="match status" value="1"/>
</dbReference>
<reference evidence="9 10" key="1">
    <citation type="submission" date="2019-11" db="EMBL/GenBank/DDBJ databases">
        <title>Type strains purchased from KCTC, JCM and DSMZ.</title>
        <authorList>
            <person name="Lu H."/>
        </authorList>
    </citation>
    <scope>NUCLEOTIDE SEQUENCE [LARGE SCALE GENOMIC DNA]</scope>
    <source>
        <strain evidence="9 10">JCM 31587</strain>
    </source>
</reference>
<evidence type="ECO:0000256" key="2">
    <source>
        <dbReference type="ARBA" id="ARBA00007330"/>
    </source>
</evidence>
<dbReference type="InterPro" id="IPR006076">
    <property type="entry name" value="FAD-dep_OxRdtase"/>
</dbReference>
<keyword evidence="6" id="KW-0560">Oxidoreductase</keyword>
<dbReference type="Gene3D" id="1.10.8.870">
    <property type="entry name" value="Alpha-glycerophosphate oxidase, cap domain"/>
    <property type="match status" value="1"/>
</dbReference>
<organism evidence="9 10">
    <name type="scientific">Massilia eburnea</name>
    <dbReference type="NCBI Taxonomy" id="1776165"/>
    <lineage>
        <taxon>Bacteria</taxon>
        <taxon>Pseudomonadati</taxon>
        <taxon>Pseudomonadota</taxon>
        <taxon>Betaproteobacteria</taxon>
        <taxon>Burkholderiales</taxon>
        <taxon>Oxalobacteraceae</taxon>
        <taxon>Telluria group</taxon>
        <taxon>Massilia</taxon>
    </lineage>
</organism>
<sequence length="543" mass="58975">MTPAPHWAPGGRTQAADLLAREWDLLVVGGGITGAGILLEAARRGLRALLVEQRDFAWGTSSRSSKLVHGGLRYLKEGQFALTRESVHERDALLRDAPGLVEPQSFAFGDYEGRKPGRRAFLLGLAIYDRMAGQRARHYFSAQEFLAMAPHIRTDGLQGGICYQDAKTDDARLVMRVLHEAQAHGGAALNYCAVQSLVRDGGEAAAADAQAGRVRGAVVRCAVSGNTHQVRAKLVVNATGAWADRLHGKAAARLRPLRGSHLVLPAWRLPLAQAISLMHPRDGRPVFAFPWEGVAIVGTTDVDHRSDLQQEAAITQEETDYLMEALRDQFPTLSLNEDDVLATYAGVRPVIDTGKADPSKEARDHVLWQQEGLLTVTGGKLTTFRAIALDVLRHAAAQLPHWQADLGQCAIFAPAPEPALAASRGLCLAHGQARRLQGRYGAQAAALAGAAQEGELEEIPGTETLWVQLRWAARHESVQHLEDLMLRRSRLGIQLAHGGAAVLARVRAICQPELGWNDQRWAAEEAAYLALCRSNYSLPKARA</sequence>
<keyword evidence="4" id="KW-0319">Glycerol metabolism</keyword>
<comment type="similarity">
    <text evidence="2">Belongs to the FAD-dependent glycerol-3-phosphate dehydrogenase family.</text>
</comment>
<dbReference type="GO" id="GO:0006071">
    <property type="term" value="P:glycerol metabolic process"/>
    <property type="evidence" value="ECO:0007669"/>
    <property type="project" value="UniProtKB-KW"/>
</dbReference>
<dbReference type="PANTHER" id="PTHR11985">
    <property type="entry name" value="GLYCEROL-3-PHOSPHATE DEHYDROGENASE"/>
    <property type="match status" value="1"/>
</dbReference>
<evidence type="ECO:0000256" key="4">
    <source>
        <dbReference type="ARBA" id="ARBA00022798"/>
    </source>
</evidence>
<dbReference type="InterPro" id="IPR036188">
    <property type="entry name" value="FAD/NAD-bd_sf"/>
</dbReference>
<evidence type="ECO:0000256" key="5">
    <source>
        <dbReference type="ARBA" id="ARBA00022827"/>
    </source>
</evidence>
<dbReference type="OrthoDB" id="9766796at2"/>
<proteinExistence type="inferred from homology"/>
<evidence type="ECO:0000256" key="1">
    <source>
        <dbReference type="ARBA" id="ARBA00001974"/>
    </source>
</evidence>
<feature type="domain" description="Alpha-glycerophosphate oxidase C-terminal" evidence="8">
    <location>
        <begin position="428"/>
        <end position="520"/>
    </location>
</feature>
<keyword evidence="10" id="KW-1185">Reference proteome</keyword>
<dbReference type="InterPro" id="IPR038299">
    <property type="entry name" value="DAO_C_sf"/>
</dbReference>
<evidence type="ECO:0000259" key="7">
    <source>
        <dbReference type="Pfam" id="PF01266"/>
    </source>
</evidence>
<name>A0A6L6QGP3_9BURK</name>
<dbReference type="PANTHER" id="PTHR11985:SF35">
    <property type="entry name" value="ANAEROBIC GLYCEROL-3-PHOSPHATE DEHYDROGENASE SUBUNIT A"/>
    <property type="match status" value="1"/>
</dbReference>